<gene>
    <name evidence="6" type="ORF">GCM10022380_07210</name>
</gene>
<dbReference type="PANTHER" id="PTHR42804:SF1">
    <property type="entry name" value="ALDEHYDE DEHYDROGENASE-RELATED"/>
    <property type="match status" value="1"/>
</dbReference>
<dbReference type="CDD" id="cd07139">
    <property type="entry name" value="ALDH_AldA-Rv0768"/>
    <property type="match status" value="1"/>
</dbReference>
<reference evidence="7" key="1">
    <citation type="journal article" date="2019" name="Int. J. Syst. Evol. Microbiol.">
        <title>The Global Catalogue of Microorganisms (GCM) 10K type strain sequencing project: providing services to taxonomists for standard genome sequencing and annotation.</title>
        <authorList>
            <consortium name="The Broad Institute Genomics Platform"/>
            <consortium name="The Broad Institute Genome Sequencing Center for Infectious Disease"/>
            <person name="Wu L."/>
            <person name="Ma J."/>
        </authorList>
    </citation>
    <scope>NUCLEOTIDE SEQUENCE [LARGE SCALE GENOMIC DNA]</scope>
    <source>
        <strain evidence="7">JCM 17017</strain>
    </source>
</reference>
<keyword evidence="7" id="KW-1185">Reference proteome</keyword>
<keyword evidence="2 4" id="KW-0560">Oxidoreductase</keyword>
<dbReference type="PROSITE" id="PS00687">
    <property type="entry name" value="ALDEHYDE_DEHYDR_GLU"/>
    <property type="match status" value="1"/>
</dbReference>
<evidence type="ECO:0000313" key="7">
    <source>
        <dbReference type="Proteomes" id="UP001501624"/>
    </source>
</evidence>
<proteinExistence type="inferred from homology"/>
<dbReference type="Proteomes" id="UP001501624">
    <property type="component" value="Unassembled WGS sequence"/>
</dbReference>
<sequence length="492" mass="51734">MSVTAESTTDLNRTRFYIDGQWVAPRGTETQVALEAATERPLGVAALGTETDIDAAVRAARRAFDEGPWGRATAAERATVMRRFADALAARAGDTAVLVSRENGMPIALSNAFNGDAPAGLLRMYADLAETLPLEEVRPSPSGSTVVRRQPVGVVGAITPWNYPQVLAMMKIAPALAAGCTVVLKPSPETALDGYVLGDAAAEAGLPPGVLNIVVAGREAGAALVSHPLVDKIAFTGSTAAGRVIGAECGRLIRRCTLELGGKSAAIVLDDADLDTFVAGLDNACFQNNGQTCTVQSRILAPRSRYDEVVEAVARYAGNVTVGDPLDPDVACGPLVSKAQLDRVLGYIDLGLRSDARLVAGGGRPPGLSRGWFVQPTVFADVDNRERIAQEEIFGPVVTVTPYDGDDEAVRLANDSEYGLGGSVWTSDEERGLAVARRVRTGTIGVNYYLQDLGAPFGGMKSSGIGRELGPEALGNYLEFQSVYASADQLDR</sequence>
<organism evidence="6 7">
    <name type="scientific">Amycolatopsis tucumanensis</name>
    <dbReference type="NCBI Taxonomy" id="401106"/>
    <lineage>
        <taxon>Bacteria</taxon>
        <taxon>Bacillati</taxon>
        <taxon>Actinomycetota</taxon>
        <taxon>Actinomycetes</taxon>
        <taxon>Pseudonocardiales</taxon>
        <taxon>Pseudonocardiaceae</taxon>
        <taxon>Amycolatopsis</taxon>
    </lineage>
</organism>
<evidence type="ECO:0000256" key="2">
    <source>
        <dbReference type="ARBA" id="ARBA00023002"/>
    </source>
</evidence>
<evidence type="ECO:0000256" key="4">
    <source>
        <dbReference type="RuleBase" id="RU003345"/>
    </source>
</evidence>
<dbReference type="InterPro" id="IPR016163">
    <property type="entry name" value="Ald_DH_C"/>
</dbReference>
<protein>
    <submittedName>
        <fullName evidence="6">Aldehyde dehydrogenase</fullName>
    </submittedName>
</protein>
<dbReference type="Pfam" id="PF00171">
    <property type="entry name" value="Aldedh"/>
    <property type="match status" value="1"/>
</dbReference>
<dbReference type="SUPFAM" id="SSF53720">
    <property type="entry name" value="ALDH-like"/>
    <property type="match status" value="1"/>
</dbReference>
<dbReference type="RefSeq" id="WP_237338896.1">
    <property type="nucleotide sequence ID" value="NZ_BAABCM010000001.1"/>
</dbReference>
<dbReference type="Gene3D" id="3.40.605.10">
    <property type="entry name" value="Aldehyde Dehydrogenase, Chain A, domain 1"/>
    <property type="match status" value="1"/>
</dbReference>
<evidence type="ECO:0000256" key="1">
    <source>
        <dbReference type="ARBA" id="ARBA00009986"/>
    </source>
</evidence>
<dbReference type="Gene3D" id="3.40.309.10">
    <property type="entry name" value="Aldehyde Dehydrogenase, Chain A, domain 2"/>
    <property type="match status" value="1"/>
</dbReference>
<dbReference type="InterPro" id="IPR029510">
    <property type="entry name" value="Ald_DH_CS_GLU"/>
</dbReference>
<name>A0ABP7HFE8_9PSEU</name>
<dbReference type="InterPro" id="IPR016161">
    <property type="entry name" value="Ald_DH/histidinol_DH"/>
</dbReference>
<evidence type="ECO:0000313" key="6">
    <source>
        <dbReference type="EMBL" id="GAA3793030.1"/>
    </source>
</evidence>
<dbReference type="InterPro" id="IPR016162">
    <property type="entry name" value="Ald_DH_N"/>
</dbReference>
<feature type="domain" description="Aldehyde dehydrogenase" evidence="5">
    <location>
        <begin position="22"/>
        <end position="483"/>
    </location>
</feature>
<dbReference type="InterPro" id="IPR015590">
    <property type="entry name" value="Aldehyde_DH_dom"/>
</dbReference>
<evidence type="ECO:0000256" key="3">
    <source>
        <dbReference type="PROSITE-ProRule" id="PRU10007"/>
    </source>
</evidence>
<comment type="caution">
    <text evidence="6">The sequence shown here is derived from an EMBL/GenBank/DDBJ whole genome shotgun (WGS) entry which is preliminary data.</text>
</comment>
<dbReference type="PANTHER" id="PTHR42804">
    <property type="entry name" value="ALDEHYDE DEHYDROGENASE"/>
    <property type="match status" value="1"/>
</dbReference>
<feature type="active site" evidence="3">
    <location>
        <position position="259"/>
    </location>
</feature>
<evidence type="ECO:0000259" key="5">
    <source>
        <dbReference type="Pfam" id="PF00171"/>
    </source>
</evidence>
<accession>A0ABP7HFE8</accession>
<comment type="similarity">
    <text evidence="1 4">Belongs to the aldehyde dehydrogenase family.</text>
</comment>
<dbReference type="EMBL" id="BAABCM010000001">
    <property type="protein sequence ID" value="GAA3793030.1"/>
    <property type="molecule type" value="Genomic_DNA"/>
</dbReference>